<name>A0ABV4KPG5_9VIBR</name>
<comment type="caution">
    <text evidence="4">The sequence shown here is derived from an EMBL/GenBank/DDBJ whole genome shotgun (WGS) entry which is preliminary data.</text>
</comment>
<dbReference type="EMBL" id="JBGOOL010000039">
    <property type="protein sequence ID" value="MEZ8054315.1"/>
    <property type="molecule type" value="Genomic_DNA"/>
</dbReference>
<dbReference type="Gene3D" id="3.30.1920.10">
    <property type="entry name" value="Baseplate protein-like domains - 2 layer sandwich fold"/>
    <property type="match status" value="1"/>
</dbReference>
<dbReference type="Gene3D" id="2.30.300.10">
    <property type="entry name" value="Baseplate protein-like domain - beta roll fold"/>
    <property type="match status" value="1"/>
</dbReference>
<dbReference type="InterPro" id="IPR053982">
    <property type="entry name" value="Gp44/GpP-like_C"/>
</dbReference>
<dbReference type="SUPFAM" id="SSF69279">
    <property type="entry name" value="Phage tail proteins"/>
    <property type="match status" value="2"/>
</dbReference>
<dbReference type="PIRSF" id="PIRSF004440">
    <property type="entry name" value="GpP"/>
    <property type="match status" value="1"/>
</dbReference>
<dbReference type="Pfam" id="PF22255">
    <property type="entry name" value="Gp44-like_2nd"/>
    <property type="match status" value="1"/>
</dbReference>
<dbReference type="Pfam" id="PF21683">
    <property type="entry name" value="GpP-like_1st"/>
    <property type="match status" value="1"/>
</dbReference>
<feature type="domain" description="Baseplate hub protein gp44/GpP-like second" evidence="3">
    <location>
        <begin position="100"/>
        <end position="183"/>
    </location>
</feature>
<proteinExistence type="predicted"/>
<evidence type="ECO:0000259" key="1">
    <source>
        <dbReference type="Pfam" id="PF21683"/>
    </source>
</evidence>
<evidence type="ECO:0000259" key="2">
    <source>
        <dbReference type="Pfam" id="PF21929"/>
    </source>
</evidence>
<gene>
    <name evidence="4" type="ORF">ACED57_14305</name>
</gene>
<evidence type="ECO:0000313" key="4">
    <source>
        <dbReference type="EMBL" id="MEZ8054315.1"/>
    </source>
</evidence>
<evidence type="ECO:0000313" key="5">
    <source>
        <dbReference type="Proteomes" id="UP001569175"/>
    </source>
</evidence>
<feature type="domain" description="Baseplate hub protein gp44-like N-terminal" evidence="1">
    <location>
        <begin position="7"/>
        <end position="98"/>
    </location>
</feature>
<dbReference type="Gene3D" id="3.55.50.10">
    <property type="entry name" value="Baseplate protein-like domains"/>
    <property type="match status" value="1"/>
</dbReference>
<accession>A0ABV4KPG5</accession>
<organism evidence="4 5">
    <name type="scientific">Vibrio atlanticus</name>
    <dbReference type="NCBI Taxonomy" id="693153"/>
    <lineage>
        <taxon>Bacteria</taxon>
        <taxon>Pseudomonadati</taxon>
        <taxon>Pseudomonadota</taxon>
        <taxon>Gammaproteobacteria</taxon>
        <taxon>Vibrionales</taxon>
        <taxon>Vibrionaceae</taxon>
        <taxon>Vibrio</taxon>
    </lineage>
</organism>
<protein>
    <submittedName>
        <fullName evidence="4">Phage baseplate assembly protein</fullName>
    </submittedName>
</protein>
<dbReference type="Pfam" id="PF21929">
    <property type="entry name" value="GpP_4th"/>
    <property type="match status" value="1"/>
</dbReference>
<dbReference type="InterPro" id="IPR026276">
    <property type="entry name" value="Baseplate_GpP"/>
</dbReference>
<dbReference type="InterPro" id="IPR053981">
    <property type="entry name" value="Gp44/GpP-like_2nd"/>
</dbReference>
<sequence length="369" mass="40540">MTTQLDEIVLKAGGNVYGGWTKVSVTRSINAMSGSFDLELTWKWQGSDDKYKAFMEPIQQGQPCVIEIGGERVITGYVDDWVPSYDADQVMISVSGRDKTADLVDCSIDYPSGQFNNQTLTQIANVVCKPFGIKVIVNTDVGAAFPRIQIEQGETPHELLARLARQRGVLLTSDTFGNLVIVRRSTERAGVSLILGENVKAARGRFSWRQRFSYYKIKAGGPAFGGFDSDDAISVGGIEANVSDADITRYRPMIIVNEEVTTAEGAAKRGQWERQRSIAISNGAEYTVTGWRIPQTGKLWNFNTVVPVQDEIVGLDEEMLISSIMFSEDASGRIAVISVVKPESFDIPAEAAKNTSLKYSWKKAQGQAE</sequence>
<reference evidence="4 5" key="1">
    <citation type="submission" date="2024-06" db="EMBL/GenBank/DDBJ databases">
        <authorList>
            <person name="Steensen K."/>
            <person name="Seneca J."/>
            <person name="Bartlau N."/>
            <person name="Yu A.X."/>
            <person name="Polz M.F."/>
        </authorList>
    </citation>
    <scope>NUCLEOTIDE SEQUENCE [LARGE SCALE GENOMIC DNA]</scope>
    <source>
        <strain evidence="4 5">1F9</strain>
    </source>
</reference>
<dbReference type="Proteomes" id="UP001569175">
    <property type="component" value="Unassembled WGS sequence"/>
</dbReference>
<evidence type="ECO:0000259" key="3">
    <source>
        <dbReference type="Pfam" id="PF22255"/>
    </source>
</evidence>
<keyword evidence="5" id="KW-1185">Reference proteome</keyword>
<dbReference type="InterPro" id="IPR049354">
    <property type="entry name" value="GpP-like_N"/>
</dbReference>
<dbReference type="InterPro" id="IPR023399">
    <property type="entry name" value="Baseplate-like_2-layer_sand"/>
</dbReference>
<feature type="domain" description="Baseplate hub protein gp44/GpP-like C-terminal" evidence="2">
    <location>
        <begin position="264"/>
        <end position="346"/>
    </location>
</feature>
<dbReference type="RefSeq" id="WP_371707979.1">
    <property type="nucleotide sequence ID" value="NZ_JBGOOL010000039.1"/>
</dbReference>